<organism evidence="11 12">
    <name type="scientific">Xylocopa violacea</name>
    <name type="common">Violet carpenter bee</name>
    <name type="synonym">Apis violacea</name>
    <dbReference type="NCBI Taxonomy" id="135666"/>
    <lineage>
        <taxon>Eukaryota</taxon>
        <taxon>Metazoa</taxon>
        <taxon>Ecdysozoa</taxon>
        <taxon>Arthropoda</taxon>
        <taxon>Hexapoda</taxon>
        <taxon>Insecta</taxon>
        <taxon>Pterygota</taxon>
        <taxon>Neoptera</taxon>
        <taxon>Endopterygota</taxon>
        <taxon>Hymenoptera</taxon>
        <taxon>Apocrita</taxon>
        <taxon>Aculeata</taxon>
        <taxon>Apoidea</taxon>
        <taxon>Anthophila</taxon>
        <taxon>Apidae</taxon>
        <taxon>Xylocopa</taxon>
        <taxon>Xylocopa</taxon>
    </lineage>
</organism>
<evidence type="ECO:0000256" key="8">
    <source>
        <dbReference type="RuleBase" id="RU000304"/>
    </source>
</evidence>
<evidence type="ECO:0000256" key="2">
    <source>
        <dbReference type="ARBA" id="ARBA00022527"/>
    </source>
</evidence>
<dbReference type="Proteomes" id="UP001642520">
    <property type="component" value="Unassembled WGS sequence"/>
</dbReference>
<dbReference type="InterPro" id="IPR000719">
    <property type="entry name" value="Prot_kinase_dom"/>
</dbReference>
<dbReference type="CDD" id="cd14137">
    <property type="entry name" value="STKc_GSK3"/>
    <property type="match status" value="1"/>
</dbReference>
<evidence type="ECO:0000313" key="11">
    <source>
        <dbReference type="EMBL" id="CAL7939456.1"/>
    </source>
</evidence>
<dbReference type="PANTHER" id="PTHR24057">
    <property type="entry name" value="GLYCOGEN SYNTHASE KINASE-3 ALPHA"/>
    <property type="match status" value="1"/>
</dbReference>
<keyword evidence="5" id="KW-0418">Kinase</keyword>
<evidence type="ECO:0000256" key="4">
    <source>
        <dbReference type="ARBA" id="ARBA00022741"/>
    </source>
</evidence>
<proteinExistence type="inferred from homology"/>
<feature type="region of interest" description="Disordered" evidence="9">
    <location>
        <begin position="426"/>
        <end position="470"/>
    </location>
</feature>
<keyword evidence="3" id="KW-0808">Transferase</keyword>
<gene>
    <name evidence="11" type="ORF">XYLVIOL_LOCUS3899</name>
</gene>
<reference evidence="11 12" key="1">
    <citation type="submission" date="2024-08" db="EMBL/GenBank/DDBJ databases">
        <authorList>
            <person name="Will J Nash"/>
            <person name="Angela Man"/>
            <person name="Seanna McTaggart"/>
            <person name="Kendall Baker"/>
            <person name="Tom Barker"/>
            <person name="Leah Catchpole"/>
            <person name="Alex Durrant"/>
            <person name="Karim Gharbi"/>
            <person name="Naomi Irish"/>
            <person name="Gemy Kaithakottil"/>
            <person name="Debby Ku"/>
            <person name="Aaliyah Providence"/>
            <person name="Felix Shaw"/>
            <person name="David Swarbreck"/>
            <person name="Chris Watkins"/>
            <person name="Ann M. McCartney"/>
            <person name="Giulio Formenti"/>
            <person name="Alice Mouton"/>
            <person name="Noel Vella"/>
            <person name="Bjorn M von Reumont"/>
            <person name="Adriana Vella"/>
            <person name="Wilfried Haerty"/>
        </authorList>
    </citation>
    <scope>NUCLEOTIDE SEQUENCE [LARGE SCALE GENOMIC DNA]</scope>
</reference>
<dbReference type="InterPro" id="IPR011009">
    <property type="entry name" value="Kinase-like_dom_sf"/>
</dbReference>
<dbReference type="PROSITE" id="PS00107">
    <property type="entry name" value="PROTEIN_KINASE_ATP"/>
    <property type="match status" value="1"/>
</dbReference>
<dbReference type="SMART" id="SM00220">
    <property type="entry name" value="S_TKc"/>
    <property type="match status" value="1"/>
</dbReference>
<dbReference type="PANTHER" id="PTHR24057:SF0">
    <property type="entry name" value="PROTEIN KINASE SHAGGY-RELATED"/>
    <property type="match status" value="1"/>
</dbReference>
<keyword evidence="4 7" id="KW-0547">Nucleotide-binding</keyword>
<accession>A0ABP1NGR3</accession>
<keyword evidence="2 8" id="KW-0723">Serine/threonine-protein kinase</keyword>
<sequence length="470" mass="53218">MAPAATLDWSEPCQHWRYPKFCPSGQQKHERAKSAMELSSKEANTAYKKFCKFLRRLKNKKHRDGNKVTAVVATPGAGPDRPQEISYTDTKVIGNGSFGVVYLAKLCDTEELVAIKKVLQDKRFKNRELQIMRRLEHCNIVKLKYFFYSSGDKNILNATNAVFHVDKDEVYLNLVLEYIPETVYKVARHYNKSKQTIPINFIKLYMYQLFRSLAYIHSLGICHRDIKPQNLLLDPESGVLKLCDFGSAKHLVKGEPNVSYICSRYYRAPELIFGAIDYTTKIDVWSAGCVVAELLLGQPIFPGDSGVDQLVEIIKVLGTPTRDQIREMNPNYTEFKFPQIKAHPWQKVFRARTPSEAMELVAGLLEYTPSGRITPLEACAHPFFDELREQGTRLPNGRELPPLFNFTEYELRIQPALNSILKPKYMQTSENSGSQSEPVAGSSGNSSDNNVNTNTLSTSKNTDPGQSNMA</sequence>
<dbReference type="PROSITE" id="PS50011">
    <property type="entry name" value="PROTEIN_KINASE_DOM"/>
    <property type="match status" value="1"/>
</dbReference>
<dbReference type="InterPro" id="IPR050591">
    <property type="entry name" value="GSK-3"/>
</dbReference>
<dbReference type="InterPro" id="IPR017441">
    <property type="entry name" value="Protein_kinase_ATP_BS"/>
</dbReference>
<name>A0ABP1NGR3_XYLVO</name>
<evidence type="ECO:0000256" key="3">
    <source>
        <dbReference type="ARBA" id="ARBA00022679"/>
    </source>
</evidence>
<dbReference type="PROSITE" id="PS00108">
    <property type="entry name" value="PROTEIN_KINASE_ST"/>
    <property type="match status" value="1"/>
</dbReference>
<dbReference type="Pfam" id="PF00069">
    <property type="entry name" value="Pkinase"/>
    <property type="match status" value="1"/>
</dbReference>
<dbReference type="Gene3D" id="1.10.510.10">
    <property type="entry name" value="Transferase(Phosphotransferase) domain 1"/>
    <property type="match status" value="1"/>
</dbReference>
<dbReference type="EMBL" id="CAXAJV020001290">
    <property type="protein sequence ID" value="CAL7939456.1"/>
    <property type="molecule type" value="Genomic_DNA"/>
</dbReference>
<keyword evidence="12" id="KW-1185">Reference proteome</keyword>
<dbReference type="SUPFAM" id="SSF56112">
    <property type="entry name" value="Protein kinase-like (PK-like)"/>
    <property type="match status" value="1"/>
</dbReference>
<feature type="domain" description="Protein kinase" evidence="10">
    <location>
        <begin position="87"/>
        <end position="384"/>
    </location>
</feature>
<evidence type="ECO:0000256" key="1">
    <source>
        <dbReference type="ARBA" id="ARBA00005527"/>
    </source>
</evidence>
<evidence type="ECO:0000259" key="10">
    <source>
        <dbReference type="PROSITE" id="PS50011"/>
    </source>
</evidence>
<evidence type="ECO:0000256" key="5">
    <source>
        <dbReference type="ARBA" id="ARBA00022777"/>
    </source>
</evidence>
<evidence type="ECO:0000256" key="9">
    <source>
        <dbReference type="SAM" id="MobiDB-lite"/>
    </source>
</evidence>
<comment type="similarity">
    <text evidence="1">Belongs to the protein kinase superfamily. CMGC Ser/Thr protein kinase family. GSK-3 subfamily.</text>
</comment>
<comment type="caution">
    <text evidence="11">The sequence shown here is derived from an EMBL/GenBank/DDBJ whole genome shotgun (WGS) entry which is preliminary data.</text>
</comment>
<feature type="binding site" evidence="7">
    <location>
        <position position="117"/>
    </location>
    <ligand>
        <name>ATP</name>
        <dbReference type="ChEBI" id="CHEBI:30616"/>
    </ligand>
</feature>
<evidence type="ECO:0000313" key="12">
    <source>
        <dbReference type="Proteomes" id="UP001642520"/>
    </source>
</evidence>
<feature type="compositionally biased region" description="Low complexity" evidence="9">
    <location>
        <begin position="442"/>
        <end position="462"/>
    </location>
</feature>
<feature type="compositionally biased region" description="Polar residues" evidence="9">
    <location>
        <begin position="426"/>
        <end position="437"/>
    </location>
</feature>
<protein>
    <recommendedName>
        <fullName evidence="10">Protein kinase domain-containing protein</fullName>
    </recommendedName>
</protein>
<dbReference type="InterPro" id="IPR008271">
    <property type="entry name" value="Ser/Thr_kinase_AS"/>
</dbReference>
<keyword evidence="6 7" id="KW-0067">ATP-binding</keyword>
<dbReference type="Gene3D" id="3.30.200.20">
    <property type="entry name" value="Phosphorylase Kinase, domain 1"/>
    <property type="match status" value="1"/>
</dbReference>
<dbReference type="InterPro" id="IPR039192">
    <property type="entry name" value="STKc_GSK3"/>
</dbReference>
<evidence type="ECO:0000256" key="6">
    <source>
        <dbReference type="ARBA" id="ARBA00022840"/>
    </source>
</evidence>
<evidence type="ECO:0000256" key="7">
    <source>
        <dbReference type="PROSITE-ProRule" id="PRU10141"/>
    </source>
</evidence>